<dbReference type="InterPro" id="IPR002347">
    <property type="entry name" value="SDR_fam"/>
</dbReference>
<dbReference type="RefSeq" id="WP_137639731.1">
    <property type="nucleotide sequence ID" value="NZ_BJDK01000009.1"/>
</dbReference>
<dbReference type="Pfam" id="PF13561">
    <property type="entry name" value="adh_short_C2"/>
    <property type="match status" value="1"/>
</dbReference>
<evidence type="ECO:0000256" key="2">
    <source>
        <dbReference type="ARBA" id="ARBA00023002"/>
    </source>
</evidence>
<evidence type="ECO:0000313" key="4">
    <source>
        <dbReference type="Proteomes" id="UP001596253"/>
    </source>
</evidence>
<organism evidence="3 4">
    <name type="scientific">Lactiplantibacillus dongliensis</name>
    <dbReference type="NCBI Taxonomy" id="2559919"/>
    <lineage>
        <taxon>Bacteria</taxon>
        <taxon>Bacillati</taxon>
        <taxon>Bacillota</taxon>
        <taxon>Bacilli</taxon>
        <taxon>Lactobacillales</taxon>
        <taxon>Lactobacillaceae</taxon>
        <taxon>Lactiplantibacillus</taxon>
    </lineage>
</organism>
<keyword evidence="2 3" id="KW-0560">Oxidoreductase</keyword>
<dbReference type="PANTHER" id="PTHR24321">
    <property type="entry name" value="DEHYDROGENASES, SHORT CHAIN"/>
    <property type="match status" value="1"/>
</dbReference>
<dbReference type="PROSITE" id="PS00061">
    <property type="entry name" value="ADH_SHORT"/>
    <property type="match status" value="1"/>
</dbReference>
<evidence type="ECO:0000256" key="1">
    <source>
        <dbReference type="ARBA" id="ARBA00006484"/>
    </source>
</evidence>
<evidence type="ECO:0000313" key="3">
    <source>
        <dbReference type="EMBL" id="MFC6164949.1"/>
    </source>
</evidence>
<comment type="similarity">
    <text evidence="1">Belongs to the short-chain dehydrogenases/reductases (SDR) family.</text>
</comment>
<dbReference type="EMBL" id="JBHSSD010000041">
    <property type="protein sequence ID" value="MFC6164949.1"/>
    <property type="molecule type" value="Genomic_DNA"/>
</dbReference>
<dbReference type="Proteomes" id="UP001596253">
    <property type="component" value="Unassembled WGS sequence"/>
</dbReference>
<reference evidence="4" key="1">
    <citation type="journal article" date="2019" name="Int. J. Syst. Evol. Microbiol.">
        <title>The Global Catalogue of Microorganisms (GCM) 10K type strain sequencing project: providing services to taxonomists for standard genome sequencing and annotation.</title>
        <authorList>
            <consortium name="The Broad Institute Genomics Platform"/>
            <consortium name="The Broad Institute Genome Sequencing Center for Infectious Disease"/>
            <person name="Wu L."/>
            <person name="Ma J."/>
        </authorList>
    </citation>
    <scope>NUCLEOTIDE SEQUENCE [LARGE SCALE GENOMIC DNA]</scope>
    <source>
        <strain evidence="4">CCM 8932</strain>
    </source>
</reference>
<dbReference type="PRINTS" id="PR00080">
    <property type="entry name" value="SDRFAMILY"/>
</dbReference>
<keyword evidence="4" id="KW-1185">Reference proteome</keyword>
<dbReference type="SUPFAM" id="SSF51735">
    <property type="entry name" value="NAD(P)-binding Rossmann-fold domains"/>
    <property type="match status" value="1"/>
</dbReference>
<dbReference type="EC" id="1.1.1.-" evidence="3"/>
<dbReference type="PANTHER" id="PTHR24321:SF8">
    <property type="entry name" value="ESTRADIOL 17-BETA-DEHYDROGENASE 8-RELATED"/>
    <property type="match status" value="1"/>
</dbReference>
<dbReference type="InterPro" id="IPR036291">
    <property type="entry name" value="NAD(P)-bd_dom_sf"/>
</dbReference>
<dbReference type="InterPro" id="IPR020904">
    <property type="entry name" value="Sc_DH/Rdtase_CS"/>
</dbReference>
<dbReference type="GO" id="GO:0016491">
    <property type="term" value="F:oxidoreductase activity"/>
    <property type="evidence" value="ECO:0007669"/>
    <property type="project" value="UniProtKB-KW"/>
</dbReference>
<protein>
    <submittedName>
        <fullName evidence="3">SDR family NAD(P)-dependent oxidoreductase</fullName>
        <ecNumber evidence="3">1.1.1.-</ecNumber>
    </submittedName>
</protein>
<sequence>MKTVVITGGVSGMGLSATKLFLKNGWQVAMADYNAELGKKVEADLAKDYPAERLLFVPTNVADADSVNQLQAAVVDKFGQVDSVINNAGIFTGGQLHEVAEKDWDRIMAIDVKSIFLMAKAFVPGMIAQKSGTIVNTASISGLMGDYQMAAYSAAKGAVINLVKSMALDYAQYHIRVNNVAPGPTNTPMFQANPQTVIDQFIAASPLKKLVKPDDIARTMYFLATPASDPITGQTIPVTAGFGLYSGQPVQ</sequence>
<comment type="caution">
    <text evidence="3">The sequence shown here is derived from an EMBL/GenBank/DDBJ whole genome shotgun (WGS) entry which is preliminary data.</text>
</comment>
<accession>A0ABW1R711</accession>
<name>A0ABW1R711_9LACO</name>
<dbReference type="PRINTS" id="PR00081">
    <property type="entry name" value="GDHRDH"/>
</dbReference>
<gene>
    <name evidence="3" type="ORF">ACFP3T_09735</name>
</gene>
<proteinExistence type="inferred from homology"/>
<dbReference type="CDD" id="cd05233">
    <property type="entry name" value="SDR_c"/>
    <property type="match status" value="1"/>
</dbReference>
<dbReference type="Gene3D" id="3.40.50.720">
    <property type="entry name" value="NAD(P)-binding Rossmann-like Domain"/>
    <property type="match status" value="1"/>
</dbReference>